<accession>A0ABW4NFU3</accession>
<evidence type="ECO:0008006" key="4">
    <source>
        <dbReference type="Google" id="ProtNLM"/>
    </source>
</evidence>
<feature type="chain" id="PRO_5045772580" description="Glycine zipper family protein" evidence="1">
    <location>
        <begin position="22"/>
        <end position="150"/>
    </location>
</feature>
<comment type="caution">
    <text evidence="2">The sequence shown here is derived from an EMBL/GenBank/DDBJ whole genome shotgun (WGS) entry which is preliminary data.</text>
</comment>
<dbReference type="RefSeq" id="WP_380941384.1">
    <property type="nucleotide sequence ID" value="NZ_JBHUFC010000006.1"/>
</dbReference>
<dbReference type="Proteomes" id="UP001597283">
    <property type="component" value="Unassembled WGS sequence"/>
</dbReference>
<feature type="signal peptide" evidence="1">
    <location>
        <begin position="1"/>
        <end position="21"/>
    </location>
</feature>
<organism evidence="2 3">
    <name type="scientific">Sphingomonas floccifaciens</name>
    <dbReference type="NCBI Taxonomy" id="1844115"/>
    <lineage>
        <taxon>Bacteria</taxon>
        <taxon>Pseudomonadati</taxon>
        <taxon>Pseudomonadota</taxon>
        <taxon>Alphaproteobacteria</taxon>
        <taxon>Sphingomonadales</taxon>
        <taxon>Sphingomonadaceae</taxon>
        <taxon>Sphingomonas</taxon>
    </lineage>
</organism>
<keyword evidence="1" id="KW-0732">Signal</keyword>
<evidence type="ECO:0000313" key="2">
    <source>
        <dbReference type="EMBL" id="MFD1789015.1"/>
    </source>
</evidence>
<evidence type="ECO:0000256" key="1">
    <source>
        <dbReference type="SAM" id="SignalP"/>
    </source>
</evidence>
<keyword evidence="3" id="KW-1185">Reference proteome</keyword>
<sequence>MRISFTIAAVVGMAIATPAIAGDKMYSWKANQTPEAYDADMARCLDAAKEAMKKPTVPNPYFNPVTNGTAAGQAGSALASGFALGLMQGKAFKATYYGCLAQAGYSQRRFPEAEYKLFKKLKPEERKAKLMTLALSPTPLHPEMPLDEYD</sequence>
<dbReference type="EMBL" id="JBHUFC010000006">
    <property type="protein sequence ID" value="MFD1789015.1"/>
    <property type="molecule type" value="Genomic_DNA"/>
</dbReference>
<reference evidence="3" key="1">
    <citation type="journal article" date="2019" name="Int. J. Syst. Evol. Microbiol.">
        <title>The Global Catalogue of Microorganisms (GCM) 10K type strain sequencing project: providing services to taxonomists for standard genome sequencing and annotation.</title>
        <authorList>
            <consortium name="The Broad Institute Genomics Platform"/>
            <consortium name="The Broad Institute Genome Sequencing Center for Infectious Disease"/>
            <person name="Wu L."/>
            <person name="Ma J."/>
        </authorList>
    </citation>
    <scope>NUCLEOTIDE SEQUENCE [LARGE SCALE GENOMIC DNA]</scope>
    <source>
        <strain evidence="3">Q85</strain>
    </source>
</reference>
<name>A0ABW4NFU3_9SPHN</name>
<evidence type="ECO:0000313" key="3">
    <source>
        <dbReference type="Proteomes" id="UP001597283"/>
    </source>
</evidence>
<protein>
    <recommendedName>
        <fullName evidence="4">Glycine zipper family protein</fullName>
    </recommendedName>
</protein>
<proteinExistence type="predicted"/>
<gene>
    <name evidence="2" type="ORF">ACFSC3_15740</name>
</gene>